<keyword evidence="2" id="KW-1185">Reference proteome</keyword>
<dbReference type="EMBL" id="BMXL01000046">
    <property type="protein sequence ID" value="GHD37220.1"/>
    <property type="molecule type" value="Genomic_DNA"/>
</dbReference>
<organism evidence="1 2">
    <name type="scientific">Nocardiopsis kunsanensis</name>
    <dbReference type="NCBI Taxonomy" id="141693"/>
    <lineage>
        <taxon>Bacteria</taxon>
        <taxon>Bacillati</taxon>
        <taxon>Actinomycetota</taxon>
        <taxon>Actinomycetes</taxon>
        <taxon>Streptosporangiales</taxon>
        <taxon>Nocardiopsidaceae</taxon>
        <taxon>Nocardiopsis</taxon>
    </lineage>
</organism>
<protein>
    <submittedName>
        <fullName evidence="1">Uncharacterized protein</fullName>
    </submittedName>
</protein>
<name>A0A918XKZ3_9ACTN</name>
<evidence type="ECO:0000313" key="2">
    <source>
        <dbReference type="Proteomes" id="UP000654947"/>
    </source>
</evidence>
<sequence>MVRCRSGDDDEIDVPGSEFRIGQSCGCSMEGQVRRGFLSGGRSTFTDPGPFQDPIRIDAQVRGEIGVTYDTARQIGTRTQYTDVRL</sequence>
<comment type="caution">
    <text evidence="1">The sequence shown here is derived from an EMBL/GenBank/DDBJ whole genome shotgun (WGS) entry which is preliminary data.</text>
</comment>
<reference evidence="1 2" key="1">
    <citation type="journal article" date="2014" name="Int. J. Syst. Evol. Microbiol.">
        <title>Complete genome sequence of Corynebacterium casei LMG S-19264T (=DSM 44701T), isolated from a smear-ripened cheese.</title>
        <authorList>
            <consortium name="US DOE Joint Genome Institute (JGI-PGF)"/>
            <person name="Walter F."/>
            <person name="Albersmeier A."/>
            <person name="Kalinowski J."/>
            <person name="Ruckert C."/>
        </authorList>
    </citation>
    <scope>NUCLEOTIDE SEQUENCE [LARGE SCALE GENOMIC DNA]</scope>
    <source>
        <strain evidence="1 2">KCTC 19473</strain>
    </source>
</reference>
<dbReference type="Proteomes" id="UP000654947">
    <property type="component" value="Unassembled WGS sequence"/>
</dbReference>
<proteinExistence type="predicted"/>
<evidence type="ECO:0000313" key="1">
    <source>
        <dbReference type="EMBL" id="GHD37220.1"/>
    </source>
</evidence>
<dbReference type="AlphaFoldDB" id="A0A918XKZ3"/>
<gene>
    <name evidence="1" type="ORF">GCM10007147_45080</name>
</gene>
<accession>A0A918XKZ3</accession>